<evidence type="ECO:0000256" key="1">
    <source>
        <dbReference type="SAM" id="MobiDB-lite"/>
    </source>
</evidence>
<evidence type="ECO:0000313" key="3">
    <source>
        <dbReference type="EMBL" id="MCF4098015.1"/>
    </source>
</evidence>
<keyword evidence="2" id="KW-0812">Transmembrane</keyword>
<dbReference type="Proteomes" id="UP001201217">
    <property type="component" value="Unassembled WGS sequence"/>
</dbReference>
<feature type="region of interest" description="Disordered" evidence="1">
    <location>
        <begin position="1"/>
        <end position="20"/>
    </location>
</feature>
<reference evidence="3 4" key="1">
    <citation type="submission" date="2022-01" db="EMBL/GenBank/DDBJ databases">
        <title>Maritalea mediterranea sp. nov., isolated from marine plastic residues from the Malva-rosa beach (Valencia, Spain).</title>
        <authorList>
            <person name="Vidal-Verdu A."/>
            <person name="Molina-Menor E."/>
            <person name="Pascual J."/>
            <person name="Pereto J."/>
            <person name="Porcar M."/>
        </authorList>
    </citation>
    <scope>NUCLEOTIDE SEQUENCE [LARGE SCALE GENOMIC DNA]</scope>
    <source>
        <strain evidence="3 4">P4.10X</strain>
    </source>
</reference>
<proteinExistence type="predicted"/>
<keyword evidence="2" id="KW-0472">Membrane</keyword>
<protein>
    <submittedName>
        <fullName evidence="3">Uncharacterized protein</fullName>
    </submittedName>
</protein>
<keyword evidence="4" id="KW-1185">Reference proteome</keyword>
<evidence type="ECO:0000256" key="2">
    <source>
        <dbReference type="SAM" id="Phobius"/>
    </source>
</evidence>
<dbReference type="EMBL" id="JAKGTI010000001">
    <property type="protein sequence ID" value="MCF4098015.1"/>
    <property type="molecule type" value="Genomic_DNA"/>
</dbReference>
<keyword evidence="2" id="KW-1133">Transmembrane helix</keyword>
<organism evidence="3 4">
    <name type="scientific">Maritalea mediterranea</name>
    <dbReference type="NCBI Taxonomy" id="2909667"/>
    <lineage>
        <taxon>Bacteria</taxon>
        <taxon>Pseudomonadati</taxon>
        <taxon>Pseudomonadota</taxon>
        <taxon>Alphaproteobacteria</taxon>
        <taxon>Hyphomicrobiales</taxon>
        <taxon>Devosiaceae</taxon>
        <taxon>Maritalea</taxon>
    </lineage>
</organism>
<gene>
    <name evidence="3" type="ORF">L1I42_05875</name>
</gene>
<evidence type="ECO:0000313" key="4">
    <source>
        <dbReference type="Proteomes" id="UP001201217"/>
    </source>
</evidence>
<dbReference type="RefSeq" id="WP_236113554.1">
    <property type="nucleotide sequence ID" value="NZ_JAKGTI010000001.1"/>
</dbReference>
<comment type="caution">
    <text evidence="3">The sequence shown here is derived from an EMBL/GenBank/DDBJ whole genome shotgun (WGS) entry which is preliminary data.</text>
</comment>
<name>A0ABS9E580_9HYPH</name>
<sequence>MQDQRTKDNNQETLNKTEARQAQRGFSTRVLLISLPLIILAFVAIYIFADNTDTENPEIVDAPSLESSETVPTD</sequence>
<feature type="transmembrane region" description="Helical" evidence="2">
    <location>
        <begin position="30"/>
        <end position="49"/>
    </location>
</feature>
<accession>A0ABS9E580</accession>